<dbReference type="SUPFAM" id="SSF56954">
    <property type="entry name" value="Outer membrane efflux proteins (OEP)"/>
    <property type="match status" value="1"/>
</dbReference>
<evidence type="ECO:0000256" key="9">
    <source>
        <dbReference type="SAM" id="SignalP"/>
    </source>
</evidence>
<dbReference type="PANTHER" id="PTHR30026:SF22">
    <property type="entry name" value="OUTER MEMBRANE EFFLUX PROTEIN"/>
    <property type="match status" value="1"/>
</dbReference>
<dbReference type="Proteomes" id="UP001410394">
    <property type="component" value="Unassembled WGS sequence"/>
</dbReference>
<dbReference type="InterPro" id="IPR051906">
    <property type="entry name" value="TolC-like"/>
</dbReference>
<organism evidence="11 12">
    <name type="scientific">Uliginosibacterium sediminicola</name>
    <dbReference type="NCBI Taxonomy" id="2024550"/>
    <lineage>
        <taxon>Bacteria</taxon>
        <taxon>Pseudomonadati</taxon>
        <taxon>Pseudomonadota</taxon>
        <taxon>Betaproteobacteria</taxon>
        <taxon>Rhodocyclales</taxon>
        <taxon>Zoogloeaceae</taxon>
        <taxon>Uliginosibacterium</taxon>
    </lineage>
</organism>
<evidence type="ECO:0000256" key="2">
    <source>
        <dbReference type="ARBA" id="ARBA00007613"/>
    </source>
</evidence>
<comment type="caution">
    <text evidence="11">The sequence shown here is derived from an EMBL/GenBank/DDBJ whole genome shotgun (WGS) entry which is preliminary data.</text>
</comment>
<keyword evidence="6" id="KW-0472">Membrane</keyword>
<accession>A0ABU9Z3P6</accession>
<dbReference type="RefSeq" id="WP_345921181.1">
    <property type="nucleotide sequence ID" value="NZ_JBDIVE010000013.1"/>
</dbReference>
<comment type="similarity">
    <text evidence="2">Belongs to the outer membrane factor (OMF) (TC 1.B.17) family.</text>
</comment>
<dbReference type="Pfam" id="PF24125">
    <property type="entry name" value="Cds6_C"/>
    <property type="match status" value="1"/>
</dbReference>
<dbReference type="Pfam" id="PF02321">
    <property type="entry name" value="OEP"/>
    <property type="match status" value="2"/>
</dbReference>
<evidence type="ECO:0000259" key="10">
    <source>
        <dbReference type="Pfam" id="PF24125"/>
    </source>
</evidence>
<comment type="subcellular location">
    <subcellularLocation>
        <location evidence="1">Cell outer membrane</location>
    </subcellularLocation>
</comment>
<evidence type="ECO:0000313" key="12">
    <source>
        <dbReference type="Proteomes" id="UP001410394"/>
    </source>
</evidence>
<evidence type="ECO:0000256" key="7">
    <source>
        <dbReference type="ARBA" id="ARBA00023237"/>
    </source>
</evidence>
<dbReference type="SUPFAM" id="SSF54427">
    <property type="entry name" value="NTF2-like"/>
    <property type="match status" value="1"/>
</dbReference>
<evidence type="ECO:0000256" key="4">
    <source>
        <dbReference type="ARBA" id="ARBA00022452"/>
    </source>
</evidence>
<evidence type="ECO:0000256" key="6">
    <source>
        <dbReference type="ARBA" id="ARBA00023136"/>
    </source>
</evidence>
<reference evidence="11 12" key="1">
    <citation type="journal article" date="2018" name="Int. J. Syst. Evol. Microbiol.">
        <title>Uliginosibacterium sediminicola sp. nov., isolated from freshwater sediment.</title>
        <authorList>
            <person name="Hwang W.M."/>
            <person name="Kim S.M."/>
            <person name="Kang K."/>
            <person name="Ahn T.Y."/>
        </authorList>
    </citation>
    <scope>NUCLEOTIDE SEQUENCE [LARGE SCALE GENOMIC DNA]</scope>
    <source>
        <strain evidence="11 12">M1-21</strain>
    </source>
</reference>
<evidence type="ECO:0000313" key="11">
    <source>
        <dbReference type="EMBL" id="MEN3070402.1"/>
    </source>
</evidence>
<dbReference type="PANTHER" id="PTHR30026">
    <property type="entry name" value="OUTER MEMBRANE PROTEIN TOLC"/>
    <property type="match status" value="1"/>
</dbReference>
<protein>
    <submittedName>
        <fullName evidence="11">TolC family outer membrane protein</fullName>
    </submittedName>
</protein>
<feature type="coiled-coil region" evidence="8">
    <location>
        <begin position="341"/>
        <end position="368"/>
    </location>
</feature>
<keyword evidence="4" id="KW-1134">Transmembrane beta strand</keyword>
<dbReference type="InterPro" id="IPR056203">
    <property type="entry name" value="Cds6_C"/>
</dbReference>
<dbReference type="Gene3D" id="1.20.1600.10">
    <property type="entry name" value="Outer membrane efflux proteins (OEP)"/>
    <property type="match status" value="1"/>
</dbReference>
<dbReference type="InterPro" id="IPR003423">
    <property type="entry name" value="OMP_efflux"/>
</dbReference>
<keyword evidence="5" id="KW-0812">Transmembrane</keyword>
<sequence length="598" mass="66635">MYSKLYVAVALALAQVAVEAATLNEVTERALARSPDVQARLSEFLSASQERDATTGALKPRVDLEGYYGRERLDDNIGGAVKFNHPGVNLQLRQLLYDGSATRNEIRRAGHTKATRYYELLATTDDMALEAARAYLDVQRYRQLTQLAQDNWGVHKETYDQIEQRVKAGVGRRVDLEQAAGRVALAQSNWLTETSNLHDVGARFERVVGETPPVLVDAPKVTDKLPPEKDVILTSIQNNPNFLAAVSNLRAARAQTAVRRAANSPTFELRGSHSLERNHSGVPGHYSDTVGQVVMNYNIFRGGSDQARIRAAEQSFNAAVAQRDKSCRDLRQTAAIAWHDIGKLREQLQYLEQHVQATEKARDAYRQQFDIGQRSLLDVLDTENELFEARRALVRAQYDLKLSEFRVLAASHRLLPALGLASSNEATLESQNDENANDADVTCNTELPKYDALDTAAAMAGRTPRPIVVPPPPPAPAPVQTLSEQCAFAANDWAAAWSAKDLNKYLGYYSDNFQPLTRADRADWKRFRAERLNKPSISVSLEKLGVRQLSENSCEVSFNQSYRSSDYNDDVAKKLVLAREGKSWKIIREIAPKRASTN</sequence>
<proteinExistence type="inferred from homology"/>
<dbReference type="InterPro" id="IPR032710">
    <property type="entry name" value="NTF2-like_dom_sf"/>
</dbReference>
<keyword evidence="9" id="KW-0732">Signal</keyword>
<gene>
    <name evidence="11" type="ORF">ABDB84_18095</name>
</gene>
<evidence type="ECO:0000256" key="5">
    <source>
        <dbReference type="ARBA" id="ARBA00022692"/>
    </source>
</evidence>
<keyword evidence="12" id="KW-1185">Reference proteome</keyword>
<keyword evidence="7" id="KW-0998">Cell outer membrane</keyword>
<name>A0ABU9Z3P6_9RHOO</name>
<evidence type="ECO:0000256" key="1">
    <source>
        <dbReference type="ARBA" id="ARBA00004442"/>
    </source>
</evidence>
<feature type="domain" description="Cds6 C-terminal" evidence="10">
    <location>
        <begin position="491"/>
        <end position="589"/>
    </location>
</feature>
<dbReference type="EMBL" id="JBDIVE010000013">
    <property type="protein sequence ID" value="MEN3070402.1"/>
    <property type="molecule type" value="Genomic_DNA"/>
</dbReference>
<keyword evidence="3" id="KW-0813">Transport</keyword>
<dbReference type="InterPro" id="IPR010130">
    <property type="entry name" value="T1SS_OMP_TolC"/>
</dbReference>
<keyword evidence="8" id="KW-0175">Coiled coil</keyword>
<feature type="chain" id="PRO_5045059194" evidence="9">
    <location>
        <begin position="21"/>
        <end position="598"/>
    </location>
</feature>
<evidence type="ECO:0000256" key="8">
    <source>
        <dbReference type="SAM" id="Coils"/>
    </source>
</evidence>
<dbReference type="NCBIfam" id="TIGR01844">
    <property type="entry name" value="type_I_sec_TolC"/>
    <property type="match status" value="1"/>
</dbReference>
<feature type="signal peptide" evidence="9">
    <location>
        <begin position="1"/>
        <end position="20"/>
    </location>
</feature>
<evidence type="ECO:0000256" key="3">
    <source>
        <dbReference type="ARBA" id="ARBA00022448"/>
    </source>
</evidence>